<dbReference type="SUPFAM" id="SSF53807">
    <property type="entry name" value="Helical backbone' metal receptor"/>
    <property type="match status" value="1"/>
</dbReference>
<evidence type="ECO:0000256" key="5">
    <source>
        <dbReference type="ARBA" id="ARBA00022906"/>
    </source>
</evidence>
<accession>A0ABV8D3A7</accession>
<sequence length="509" mass="58093">MKRKRLIIFAALLLMVGGIIGGIWFSESKKQSSGDIKVVATFYPMYEFTKEIVGGEGDVSLLIKAGTEPHDFEPSTKDVANIQKADAVVYDNDSMETWIPQVKKSIGKNKTDFIEATSQMVLLPGSEEEDHDESEEGHHHEYDPHVWLSPHRAISLVKNICDSLSKKYPNKAKIFKKNAALYISKLEKLDKQYSDALSSAKQTNFVTQHAAFSYMALDYGLNQIYINGFSAESEPSAQHLAELSQKVKNYNIQYVYFEENASSAVSEALAKEAGVKTLVLNPIESLTQEEMDAGENYFSIMRQNLSNLRKTTDSEGNQESVDDKTTEKTVEKGYFDDADVTNRKLSDWTGKWQSIYPYLEDGTFDEVWDYKAKLNKDMTAKEYKDYYTKGYKTDVEAISIKGDKNQVTFTQNGKKHSYTYKYVGYKILTYKKGNRGVRYLFEAKDKKAGEFKYLQFSDHNISETKSSHFHIFWGNSSQETILKEMDNWPTYYPQKMSGHDIAQDLVAHN</sequence>
<evidence type="ECO:0000256" key="7">
    <source>
        <dbReference type="RuleBase" id="RU003512"/>
    </source>
</evidence>
<organism evidence="9 10">
    <name type="scientific">Streptococcus dentapri</name>
    <dbReference type="NCBI Taxonomy" id="573564"/>
    <lineage>
        <taxon>Bacteria</taxon>
        <taxon>Bacillati</taxon>
        <taxon>Bacillota</taxon>
        <taxon>Bacilli</taxon>
        <taxon>Lactobacillales</taxon>
        <taxon>Streptococcaceae</taxon>
        <taxon>Streptococcus</taxon>
    </lineage>
</organism>
<dbReference type="Proteomes" id="UP001595901">
    <property type="component" value="Unassembled WGS sequence"/>
</dbReference>
<proteinExistence type="inferred from homology"/>
<comment type="caution">
    <text evidence="9">The sequence shown here is derived from an EMBL/GenBank/DDBJ whole genome shotgun (WGS) entry which is preliminary data.</text>
</comment>
<keyword evidence="6" id="KW-0406">Ion transport</keyword>
<dbReference type="SUPFAM" id="SSF50814">
    <property type="entry name" value="Lipocalins"/>
    <property type="match status" value="1"/>
</dbReference>
<dbReference type="Pfam" id="PF01297">
    <property type="entry name" value="ZnuA"/>
    <property type="match status" value="1"/>
</dbReference>
<keyword evidence="3" id="KW-0732">Signal</keyword>
<evidence type="ECO:0000256" key="4">
    <source>
        <dbReference type="ARBA" id="ARBA00022833"/>
    </source>
</evidence>
<comment type="similarity">
    <text evidence="1 7">Belongs to the bacterial solute-binding protein 9 family.</text>
</comment>
<dbReference type="InterPro" id="IPR006127">
    <property type="entry name" value="ZnuA-like"/>
</dbReference>
<reference evidence="10" key="1">
    <citation type="journal article" date="2019" name="Int. J. Syst. Evol. Microbiol.">
        <title>The Global Catalogue of Microorganisms (GCM) 10K type strain sequencing project: providing services to taxonomists for standard genome sequencing and annotation.</title>
        <authorList>
            <consortium name="The Broad Institute Genomics Platform"/>
            <consortium name="The Broad Institute Genome Sequencing Center for Infectious Disease"/>
            <person name="Wu L."/>
            <person name="Ma J."/>
        </authorList>
    </citation>
    <scope>NUCLEOTIDE SEQUENCE [LARGE SCALE GENOMIC DNA]</scope>
    <source>
        <strain evidence="10">CCUG 58728</strain>
    </source>
</reference>
<dbReference type="Gene3D" id="3.40.50.1980">
    <property type="entry name" value="Nitrogenase molybdenum iron protein domain"/>
    <property type="match status" value="2"/>
</dbReference>
<evidence type="ECO:0000256" key="1">
    <source>
        <dbReference type="ARBA" id="ARBA00011028"/>
    </source>
</evidence>
<dbReference type="InterPro" id="IPR006128">
    <property type="entry name" value="Lipoprotein_PsaA-like"/>
</dbReference>
<keyword evidence="5" id="KW-0864">Zinc transport</keyword>
<keyword evidence="2 7" id="KW-0813">Transport</keyword>
<evidence type="ECO:0000256" key="3">
    <source>
        <dbReference type="ARBA" id="ARBA00022729"/>
    </source>
</evidence>
<dbReference type="PANTHER" id="PTHR42953">
    <property type="entry name" value="HIGH-AFFINITY ZINC UPTAKE SYSTEM PROTEIN ZNUA-RELATED"/>
    <property type="match status" value="1"/>
</dbReference>
<dbReference type="RefSeq" id="WP_380432468.1">
    <property type="nucleotide sequence ID" value="NZ_JBHSAC010000073.1"/>
</dbReference>
<evidence type="ECO:0000313" key="9">
    <source>
        <dbReference type="EMBL" id="MFC3932804.1"/>
    </source>
</evidence>
<dbReference type="EMBL" id="JBHSAC010000073">
    <property type="protein sequence ID" value="MFC3932804.1"/>
    <property type="molecule type" value="Genomic_DNA"/>
</dbReference>
<evidence type="ECO:0000256" key="6">
    <source>
        <dbReference type="ARBA" id="ARBA00023065"/>
    </source>
</evidence>
<dbReference type="InterPro" id="IPR015304">
    <property type="entry name" value="ZinT_dom"/>
</dbReference>
<dbReference type="CDD" id="cd01017">
    <property type="entry name" value="AdcA"/>
    <property type="match status" value="1"/>
</dbReference>
<protein>
    <submittedName>
        <fullName evidence="9">Metal ABC transporter solute-binding protein, Zn/Mn family</fullName>
    </submittedName>
</protein>
<dbReference type="Pfam" id="PF09223">
    <property type="entry name" value="ZinT"/>
    <property type="match status" value="1"/>
</dbReference>
<evidence type="ECO:0000313" key="10">
    <source>
        <dbReference type="Proteomes" id="UP001595901"/>
    </source>
</evidence>
<dbReference type="PRINTS" id="PR00691">
    <property type="entry name" value="ADHESINB"/>
</dbReference>
<keyword evidence="4" id="KW-0862">Zinc</keyword>
<dbReference type="PRINTS" id="PR00690">
    <property type="entry name" value="ADHESNFAMILY"/>
</dbReference>
<keyword evidence="10" id="KW-1185">Reference proteome</keyword>
<dbReference type="InterPro" id="IPR006129">
    <property type="entry name" value="AdhesinB"/>
</dbReference>
<dbReference type="InterPro" id="IPR012674">
    <property type="entry name" value="Calycin"/>
</dbReference>
<gene>
    <name evidence="9" type="ORF">ACFOSE_08575</name>
</gene>
<feature type="domain" description="ZinT" evidence="8">
    <location>
        <begin position="327"/>
        <end position="508"/>
    </location>
</feature>
<evidence type="ECO:0000256" key="2">
    <source>
        <dbReference type="ARBA" id="ARBA00022448"/>
    </source>
</evidence>
<evidence type="ECO:0000259" key="8">
    <source>
        <dbReference type="Pfam" id="PF09223"/>
    </source>
</evidence>
<dbReference type="PANTHER" id="PTHR42953:SF3">
    <property type="entry name" value="HIGH-AFFINITY ZINC UPTAKE SYSTEM PROTEIN ZNUA"/>
    <property type="match status" value="1"/>
</dbReference>
<dbReference type="Gene3D" id="2.40.128.20">
    <property type="match status" value="1"/>
</dbReference>
<dbReference type="InterPro" id="IPR050492">
    <property type="entry name" value="Bact_metal-bind_prot9"/>
</dbReference>
<name>A0ABV8D3A7_9STRE</name>